<sequence length="114" mass="11394">MTHFIKLGLATAAMVTLSGCVEDTGGGSAMMLPAPGSAPFIEGSFGASDAAVSACRNALQAQVTGGVTVVGSEFSQANSAVYMRVGSNGAPWRCLVGDDGSNPSVEFQGSEGFL</sequence>
<evidence type="ECO:0000313" key="2">
    <source>
        <dbReference type="Proteomes" id="UP000642488"/>
    </source>
</evidence>
<keyword evidence="2" id="KW-1185">Reference proteome</keyword>
<evidence type="ECO:0008006" key="3">
    <source>
        <dbReference type="Google" id="ProtNLM"/>
    </source>
</evidence>
<dbReference type="RefSeq" id="WP_198917824.1">
    <property type="nucleotide sequence ID" value="NZ_JAEKPD010000038.1"/>
</dbReference>
<dbReference type="AlphaFoldDB" id="A0A934IKK2"/>
<reference evidence="1" key="1">
    <citation type="submission" date="2020-12" db="EMBL/GenBank/DDBJ databases">
        <title>Bacterial taxonomy.</title>
        <authorList>
            <person name="Pan X."/>
        </authorList>
    </citation>
    <scope>NUCLEOTIDE SEQUENCE</scope>
    <source>
        <strain evidence="1">KCTC 52957</strain>
    </source>
</reference>
<name>A0A934IKK2_9RHOB</name>
<comment type="caution">
    <text evidence="1">The sequence shown here is derived from an EMBL/GenBank/DDBJ whole genome shotgun (WGS) entry which is preliminary data.</text>
</comment>
<dbReference type="EMBL" id="JAEKPD010000038">
    <property type="protein sequence ID" value="MBJ3764652.1"/>
    <property type="molecule type" value="Genomic_DNA"/>
</dbReference>
<accession>A0A934IKK2</accession>
<proteinExistence type="predicted"/>
<protein>
    <recommendedName>
        <fullName evidence="3">Lipoprotein</fullName>
    </recommendedName>
</protein>
<evidence type="ECO:0000313" key="1">
    <source>
        <dbReference type="EMBL" id="MBJ3764652.1"/>
    </source>
</evidence>
<organism evidence="1 2">
    <name type="scientific">Palleronia pontilimi</name>
    <dbReference type="NCBI Taxonomy" id="1964209"/>
    <lineage>
        <taxon>Bacteria</taxon>
        <taxon>Pseudomonadati</taxon>
        <taxon>Pseudomonadota</taxon>
        <taxon>Alphaproteobacteria</taxon>
        <taxon>Rhodobacterales</taxon>
        <taxon>Roseobacteraceae</taxon>
        <taxon>Palleronia</taxon>
    </lineage>
</organism>
<dbReference type="PROSITE" id="PS51257">
    <property type="entry name" value="PROKAR_LIPOPROTEIN"/>
    <property type="match status" value="1"/>
</dbReference>
<gene>
    <name evidence="1" type="ORF">ILP92_18140</name>
</gene>
<dbReference type="Proteomes" id="UP000642488">
    <property type="component" value="Unassembled WGS sequence"/>
</dbReference>